<organism evidence="3 4">
    <name type="scientific">Sphaerochaeta pleomorpha (strain ATCC BAA-1885 / DSM 22778 / Grapes)</name>
    <dbReference type="NCBI Taxonomy" id="158190"/>
    <lineage>
        <taxon>Bacteria</taxon>
        <taxon>Pseudomonadati</taxon>
        <taxon>Spirochaetota</taxon>
        <taxon>Spirochaetia</taxon>
        <taxon>Spirochaetales</taxon>
        <taxon>Sphaerochaetaceae</taxon>
        <taxon>Sphaerochaeta</taxon>
    </lineage>
</organism>
<evidence type="ECO:0000259" key="2">
    <source>
        <dbReference type="PROSITE" id="PS50846"/>
    </source>
</evidence>
<evidence type="ECO:0000256" key="1">
    <source>
        <dbReference type="ARBA" id="ARBA00022723"/>
    </source>
</evidence>
<dbReference type="Proteomes" id="UP000005632">
    <property type="component" value="Chromosome"/>
</dbReference>
<evidence type="ECO:0000313" key="3">
    <source>
        <dbReference type="EMBL" id="AEV30393.1"/>
    </source>
</evidence>
<accession>G8QV78</accession>
<dbReference type="InterPro" id="IPR017969">
    <property type="entry name" value="Heavy-metal-associated_CS"/>
</dbReference>
<dbReference type="PROSITE" id="PS50846">
    <property type="entry name" value="HMA_2"/>
    <property type="match status" value="1"/>
</dbReference>
<dbReference type="RefSeq" id="WP_014271233.1">
    <property type="nucleotide sequence ID" value="NC_016633.1"/>
</dbReference>
<evidence type="ECO:0000313" key="4">
    <source>
        <dbReference type="Proteomes" id="UP000005632"/>
    </source>
</evidence>
<keyword evidence="4" id="KW-1185">Reference proteome</keyword>
<dbReference type="CDD" id="cd00371">
    <property type="entry name" value="HMA"/>
    <property type="match status" value="1"/>
</dbReference>
<dbReference type="AlphaFoldDB" id="G8QV78"/>
<dbReference type="InterPro" id="IPR006121">
    <property type="entry name" value="HMA_dom"/>
</dbReference>
<keyword evidence="1" id="KW-0479">Metal-binding</keyword>
<sequence length="126" mass="14389">MRNASNPIEVRGYPFFTNFLQIAYRVWTMQSVSRWLKGFFKKTEKTVETNQMEHYPSKKLLIIEGMNCGHCTMKVKAELLEAEGVQRVQIDLTKKSALVEGFTLQNQALIHAVAIAGYQVTQILGH</sequence>
<dbReference type="STRING" id="158190.SpiGrapes_2633"/>
<proteinExistence type="predicted"/>
<dbReference type="InterPro" id="IPR036163">
    <property type="entry name" value="HMA_dom_sf"/>
</dbReference>
<dbReference type="GO" id="GO:0005507">
    <property type="term" value="F:copper ion binding"/>
    <property type="evidence" value="ECO:0007669"/>
    <property type="project" value="InterPro"/>
</dbReference>
<reference evidence="3 4" key="1">
    <citation type="submission" date="2011-11" db="EMBL/GenBank/DDBJ databases">
        <title>Complete sequence of Spirochaeta sp. grapes.</title>
        <authorList>
            <consortium name="US DOE Joint Genome Institute"/>
            <person name="Lucas S."/>
            <person name="Han J."/>
            <person name="Lapidus A."/>
            <person name="Cheng J.-F."/>
            <person name="Goodwin L."/>
            <person name="Pitluck S."/>
            <person name="Peters L."/>
            <person name="Ovchinnikova G."/>
            <person name="Munk A.C."/>
            <person name="Detter J.C."/>
            <person name="Han C."/>
            <person name="Tapia R."/>
            <person name="Land M."/>
            <person name="Hauser L."/>
            <person name="Kyrpides N."/>
            <person name="Ivanova N."/>
            <person name="Pagani I."/>
            <person name="Ritalahtilisa K."/>
            <person name="Loeffler F."/>
            <person name="Woyke T."/>
        </authorList>
    </citation>
    <scope>NUCLEOTIDE SEQUENCE [LARGE SCALE GENOMIC DNA]</scope>
    <source>
        <strain evidence="4">ATCC BAA-1885 / DSM 22778 / Grapes</strain>
    </source>
</reference>
<dbReference type="SUPFAM" id="SSF55008">
    <property type="entry name" value="HMA, heavy metal-associated domain"/>
    <property type="match status" value="1"/>
</dbReference>
<dbReference type="HOGENOM" id="CLU_1980147_0_0_12"/>
<dbReference type="PROSITE" id="PS01047">
    <property type="entry name" value="HMA_1"/>
    <property type="match status" value="1"/>
</dbReference>
<dbReference type="KEGG" id="sgp:SpiGrapes_2633"/>
<name>G8QV78_SPHPG</name>
<dbReference type="PRINTS" id="PR00944">
    <property type="entry name" value="CUEXPORT"/>
</dbReference>
<feature type="domain" description="HMA" evidence="2">
    <location>
        <begin position="57"/>
        <end position="121"/>
    </location>
</feature>
<protein>
    <submittedName>
        <fullName evidence="3">Copper chaperone</fullName>
    </submittedName>
</protein>
<dbReference type="EMBL" id="CP003155">
    <property type="protein sequence ID" value="AEV30393.1"/>
    <property type="molecule type" value="Genomic_DNA"/>
</dbReference>
<dbReference type="GO" id="GO:0006825">
    <property type="term" value="P:copper ion transport"/>
    <property type="evidence" value="ECO:0007669"/>
    <property type="project" value="InterPro"/>
</dbReference>
<gene>
    <name evidence="3" type="ordered locus">SpiGrapes_2633</name>
</gene>
<dbReference type="Pfam" id="PF00403">
    <property type="entry name" value="HMA"/>
    <property type="match status" value="1"/>
</dbReference>
<dbReference type="eggNOG" id="COG2608">
    <property type="taxonomic scope" value="Bacteria"/>
</dbReference>
<dbReference type="Gene3D" id="3.30.70.100">
    <property type="match status" value="1"/>
</dbReference>
<dbReference type="InterPro" id="IPR000428">
    <property type="entry name" value="Cu-bd"/>
</dbReference>